<dbReference type="Gene3D" id="3.40.1190.20">
    <property type="match status" value="1"/>
</dbReference>
<keyword evidence="2 4" id="KW-0418">Kinase</keyword>
<proteinExistence type="predicted"/>
<dbReference type="PANTHER" id="PTHR10584">
    <property type="entry name" value="SUGAR KINASE"/>
    <property type="match status" value="1"/>
</dbReference>
<dbReference type="CDD" id="cd01166">
    <property type="entry name" value="KdgK"/>
    <property type="match status" value="1"/>
</dbReference>
<dbReference type="EMBL" id="MWIH01000003">
    <property type="protein sequence ID" value="OQO94008.1"/>
    <property type="molecule type" value="Genomic_DNA"/>
</dbReference>
<dbReference type="InterPro" id="IPR029056">
    <property type="entry name" value="Ribokinase-like"/>
</dbReference>
<accession>A0A1V9AAB7</accession>
<evidence type="ECO:0000313" key="5">
    <source>
        <dbReference type="Proteomes" id="UP000192591"/>
    </source>
</evidence>
<dbReference type="AlphaFoldDB" id="A0A1V9AAB7"/>
<dbReference type="STRING" id="1962155.B1813_05750"/>
<keyword evidence="5" id="KW-1185">Reference proteome</keyword>
<name>A0A1V9AAB7_SACPI</name>
<dbReference type="SUPFAM" id="SSF53613">
    <property type="entry name" value="Ribokinase-like"/>
    <property type="match status" value="1"/>
</dbReference>
<protein>
    <submittedName>
        <fullName evidence="4">Ribokinase</fullName>
    </submittedName>
</protein>
<reference evidence="4 5" key="1">
    <citation type="submission" date="2017-02" db="EMBL/GenBank/DDBJ databases">
        <title>Draft genome of Saccharomonospora sp. 154.</title>
        <authorList>
            <person name="Alonso-Carmona G.S."/>
            <person name="De La Haba R."/>
            <person name="Vera-Gargallo B."/>
            <person name="Sandoval-Trujillo A.H."/>
            <person name="Ramirez-Duran N."/>
            <person name="Ventosa A."/>
        </authorList>
    </citation>
    <scope>NUCLEOTIDE SEQUENCE [LARGE SCALE GENOMIC DNA]</scope>
    <source>
        <strain evidence="4 5">LRS4.154</strain>
    </source>
</reference>
<dbReference type="Pfam" id="PF00294">
    <property type="entry name" value="PfkB"/>
    <property type="match status" value="1"/>
</dbReference>
<dbReference type="PANTHER" id="PTHR10584:SF167">
    <property type="entry name" value="PFKB DOMAIN PROTEIN"/>
    <property type="match status" value="1"/>
</dbReference>
<comment type="caution">
    <text evidence="4">The sequence shown here is derived from an EMBL/GenBank/DDBJ whole genome shotgun (WGS) entry which is preliminary data.</text>
</comment>
<gene>
    <name evidence="4" type="ORF">B1813_05750</name>
</gene>
<dbReference type="RefSeq" id="WP_081190912.1">
    <property type="nucleotide sequence ID" value="NZ_MWIH01000003.1"/>
</dbReference>
<evidence type="ECO:0000313" key="4">
    <source>
        <dbReference type="EMBL" id="OQO94008.1"/>
    </source>
</evidence>
<feature type="domain" description="Carbohydrate kinase PfkB" evidence="3">
    <location>
        <begin position="3"/>
        <end position="287"/>
    </location>
</feature>
<dbReference type="PROSITE" id="PS00584">
    <property type="entry name" value="PFKB_KINASES_2"/>
    <property type="match status" value="1"/>
</dbReference>
<keyword evidence="1" id="KW-0808">Transferase</keyword>
<evidence type="ECO:0000256" key="1">
    <source>
        <dbReference type="ARBA" id="ARBA00022679"/>
    </source>
</evidence>
<evidence type="ECO:0000256" key="2">
    <source>
        <dbReference type="ARBA" id="ARBA00022777"/>
    </source>
</evidence>
<dbReference type="PROSITE" id="PS00583">
    <property type="entry name" value="PFKB_KINASES_1"/>
    <property type="match status" value="1"/>
</dbReference>
<dbReference type="GO" id="GO:0016301">
    <property type="term" value="F:kinase activity"/>
    <property type="evidence" value="ECO:0007669"/>
    <property type="project" value="UniProtKB-KW"/>
</dbReference>
<dbReference type="Proteomes" id="UP000192591">
    <property type="component" value="Unassembled WGS sequence"/>
</dbReference>
<sequence>MRVAVVGDVGLDIVARHDEPIVYGGDARAAVTVTGGGAGANTALWLRERGTETTLVARVGDDAGGRLLRGELETAGVRCAFALDEDTATCCVVVLVDGDGQRTMLPDRGANKRFRPADVTDEALADARHLHLSGYVLLDPSSREGGLAALALARQRGMTTSVDPQAAALLHDPRAFRADVRGVDLLLPNADELRALTGSAEPGAARSLLGTVGAVAVTFGLDGAAWVDGHGIVTAKAEDAPCVDSTGAGDAFDAGVLTAWLAGESPRETLRHGAVLGAHAVGKVGAQP</sequence>
<dbReference type="InterPro" id="IPR002173">
    <property type="entry name" value="Carboh/pur_kinase_PfkB_CS"/>
</dbReference>
<organism evidence="4 5">
    <name type="scientific">Saccharomonospora piscinae</name>
    <dbReference type="NCBI Taxonomy" id="687388"/>
    <lineage>
        <taxon>Bacteria</taxon>
        <taxon>Bacillati</taxon>
        <taxon>Actinomycetota</taxon>
        <taxon>Actinomycetes</taxon>
        <taxon>Pseudonocardiales</taxon>
        <taxon>Pseudonocardiaceae</taxon>
        <taxon>Saccharomonospora</taxon>
    </lineage>
</organism>
<evidence type="ECO:0000259" key="3">
    <source>
        <dbReference type="Pfam" id="PF00294"/>
    </source>
</evidence>
<dbReference type="InterPro" id="IPR011611">
    <property type="entry name" value="PfkB_dom"/>
</dbReference>